<protein>
    <recommendedName>
        <fullName evidence="1">KIB1-4 beta-propeller domain-containing protein</fullName>
    </recommendedName>
</protein>
<organism evidence="2 3">
    <name type="scientific">Setaria italica</name>
    <name type="common">Foxtail millet</name>
    <name type="synonym">Panicum italicum</name>
    <dbReference type="NCBI Taxonomy" id="4555"/>
    <lineage>
        <taxon>Eukaryota</taxon>
        <taxon>Viridiplantae</taxon>
        <taxon>Streptophyta</taxon>
        <taxon>Embryophyta</taxon>
        <taxon>Tracheophyta</taxon>
        <taxon>Spermatophyta</taxon>
        <taxon>Magnoliopsida</taxon>
        <taxon>Liliopsida</taxon>
        <taxon>Poales</taxon>
        <taxon>Poaceae</taxon>
        <taxon>PACMAD clade</taxon>
        <taxon>Panicoideae</taxon>
        <taxon>Panicodae</taxon>
        <taxon>Paniceae</taxon>
        <taxon>Cenchrinae</taxon>
        <taxon>Setaria</taxon>
    </lineage>
</organism>
<evidence type="ECO:0000313" key="3">
    <source>
        <dbReference type="Proteomes" id="UP000004995"/>
    </source>
</evidence>
<sequence length="264" mass="29408">MLDEVRARSRRHRFLNVSTGWTIPELDDHRLLTLTPEGLLLLLHEATLVVRLLNPLTHQFTDFPRLTELLQARGYESARSLQVYGAGLVADASTVAVCFSCPMVLAVAKPGGKSWTVINDDYMNSVLPFAGRFYCATYRGVMVVNITSDQQPPMLLMVAELSESFYFSKMAHSFHLVDNGGELMLVHRCLDSNYKRKYDVYRVDLEAGLLMPVKSFNGKILGYNIADGSRVPCQCGPIPDGWVCPDSIIDCLCNCIQGIGDRLA</sequence>
<reference evidence="3" key="1">
    <citation type="journal article" date="2012" name="Nat. Biotechnol.">
        <title>Reference genome sequence of the model plant Setaria.</title>
        <authorList>
            <person name="Bennetzen J.L."/>
            <person name="Schmutz J."/>
            <person name="Wang H."/>
            <person name="Percifield R."/>
            <person name="Hawkins J."/>
            <person name="Pontaroli A.C."/>
            <person name="Estep M."/>
            <person name="Feng L."/>
            <person name="Vaughn J.N."/>
            <person name="Grimwood J."/>
            <person name="Jenkins J."/>
            <person name="Barry K."/>
            <person name="Lindquist E."/>
            <person name="Hellsten U."/>
            <person name="Deshpande S."/>
            <person name="Wang X."/>
            <person name="Wu X."/>
            <person name="Mitros T."/>
            <person name="Triplett J."/>
            <person name="Yang X."/>
            <person name="Ye C.Y."/>
            <person name="Mauro-Herrera M."/>
            <person name="Wang L."/>
            <person name="Li P."/>
            <person name="Sharma M."/>
            <person name="Sharma R."/>
            <person name="Ronald P.C."/>
            <person name="Panaud O."/>
            <person name="Kellogg E.A."/>
            <person name="Brutnell T.P."/>
            <person name="Doust A.N."/>
            <person name="Tuskan G.A."/>
            <person name="Rokhsar D."/>
            <person name="Devos K.M."/>
        </authorList>
    </citation>
    <scope>NUCLEOTIDE SEQUENCE [LARGE SCALE GENOMIC DNA]</scope>
    <source>
        <strain evidence="3">cv. Yugu1</strain>
    </source>
</reference>
<dbReference type="Pfam" id="PF03478">
    <property type="entry name" value="Beta-prop_KIB1-4"/>
    <property type="match status" value="1"/>
</dbReference>
<dbReference type="OMA" id="RCTHIDT"/>
<evidence type="ECO:0000313" key="2">
    <source>
        <dbReference type="EnsemblPlants" id="KQL26354"/>
    </source>
</evidence>
<dbReference type="HOGENOM" id="CLU_040241_0_1_1"/>
<keyword evidence="3" id="KW-1185">Reference proteome</keyword>
<dbReference type="AlphaFoldDB" id="K3ZZY9"/>
<proteinExistence type="predicted"/>
<dbReference type="EMBL" id="AGNK02001302">
    <property type="status" value="NOT_ANNOTATED_CDS"/>
    <property type="molecule type" value="Genomic_DNA"/>
</dbReference>
<reference evidence="2" key="2">
    <citation type="submission" date="2018-08" db="UniProtKB">
        <authorList>
            <consortium name="EnsemblPlants"/>
        </authorList>
    </citation>
    <scope>IDENTIFICATION</scope>
    <source>
        <strain evidence="2">Yugu1</strain>
    </source>
</reference>
<dbReference type="PANTHER" id="PTHR33165:SF57">
    <property type="entry name" value="OS10G0568000 PROTEIN"/>
    <property type="match status" value="1"/>
</dbReference>
<dbReference type="InterPro" id="IPR005174">
    <property type="entry name" value="KIB1-4_b-propeller"/>
</dbReference>
<dbReference type="InParanoid" id="K3ZZY9"/>
<dbReference type="Proteomes" id="UP000004995">
    <property type="component" value="Unassembled WGS sequence"/>
</dbReference>
<dbReference type="EnsemblPlants" id="KQL26354">
    <property type="protein sequence ID" value="KQL26354"/>
    <property type="gene ID" value="SETIT_032174mg"/>
</dbReference>
<dbReference type="Gramene" id="KQL26354">
    <property type="protein sequence ID" value="KQL26354"/>
    <property type="gene ID" value="SETIT_032174mg"/>
</dbReference>
<feature type="domain" description="KIB1-4 beta-propeller" evidence="1">
    <location>
        <begin position="22"/>
        <end position="219"/>
    </location>
</feature>
<dbReference type="eggNOG" id="ENOG502S74R">
    <property type="taxonomic scope" value="Eukaryota"/>
</dbReference>
<evidence type="ECO:0000259" key="1">
    <source>
        <dbReference type="Pfam" id="PF03478"/>
    </source>
</evidence>
<dbReference type="PANTHER" id="PTHR33165">
    <property type="entry name" value="F-BOX DOMAIN CONTAINING PROTEIN-LIKE-RELATED"/>
    <property type="match status" value="1"/>
</dbReference>
<name>K3ZZY9_SETIT</name>
<accession>K3ZZY9</accession>